<dbReference type="Gene3D" id="1.10.10.1150">
    <property type="entry name" value="Coenzyme PQQ synthesis protein D (PqqD)"/>
    <property type="match status" value="1"/>
</dbReference>
<evidence type="ECO:0000256" key="1">
    <source>
        <dbReference type="SAM" id="Phobius"/>
    </source>
</evidence>
<gene>
    <name evidence="2" type="ORF">HIU99_15555</name>
</gene>
<dbReference type="EMBL" id="JABCKY010000007">
    <property type="protein sequence ID" value="NMT65002.1"/>
    <property type="molecule type" value="Genomic_DNA"/>
</dbReference>
<feature type="transmembrane region" description="Helical" evidence="1">
    <location>
        <begin position="361"/>
        <end position="382"/>
    </location>
</feature>
<feature type="transmembrane region" description="Helical" evidence="1">
    <location>
        <begin position="388"/>
        <end position="408"/>
    </location>
</feature>
<dbReference type="OrthoDB" id="9759690at2"/>
<dbReference type="GO" id="GO:0004222">
    <property type="term" value="F:metalloendopeptidase activity"/>
    <property type="evidence" value="ECO:0007669"/>
    <property type="project" value="InterPro"/>
</dbReference>
<feature type="transmembrane region" description="Helical" evidence="1">
    <location>
        <begin position="256"/>
        <end position="278"/>
    </location>
</feature>
<keyword evidence="3" id="KW-1185">Reference proteome</keyword>
<dbReference type="GO" id="GO:0016020">
    <property type="term" value="C:membrane"/>
    <property type="evidence" value="ECO:0007669"/>
    <property type="project" value="InterPro"/>
</dbReference>
<feature type="transmembrane region" description="Helical" evidence="1">
    <location>
        <begin position="429"/>
        <end position="447"/>
    </location>
</feature>
<feature type="transmembrane region" description="Helical" evidence="1">
    <location>
        <begin position="191"/>
        <end position="210"/>
    </location>
</feature>
<evidence type="ECO:0000313" key="3">
    <source>
        <dbReference type="Proteomes" id="UP000567186"/>
    </source>
</evidence>
<keyword evidence="1" id="KW-1133">Transmembrane helix</keyword>
<dbReference type="RefSeq" id="WP_135956235.1">
    <property type="nucleotide sequence ID" value="NZ_JABCKY010000007.1"/>
</dbReference>
<dbReference type="PANTHER" id="PTHR13325">
    <property type="entry name" value="PROTEASE M50 MEMBRANE-BOUND TRANSCRIPTION FACTOR SITE 2 PROTEASE"/>
    <property type="match status" value="1"/>
</dbReference>
<feature type="transmembrane region" description="Helical" evidence="1">
    <location>
        <begin position="230"/>
        <end position="249"/>
    </location>
</feature>
<dbReference type="InterPro" id="IPR041881">
    <property type="entry name" value="PqqD_sf"/>
</dbReference>
<dbReference type="GO" id="GO:0005737">
    <property type="term" value="C:cytoplasm"/>
    <property type="evidence" value="ECO:0007669"/>
    <property type="project" value="TreeGrafter"/>
</dbReference>
<sequence>MGKSHFSHHWYRVANLKPALRNHVEIHRQRMRGKTWFIIQDAQSGKYFRVSPATRAMLLRLDGSETIDTIWSEEGQKLGELQPTQAEVIQLIAQLYRADLIRGDVPPFMAEFIDRSDKTARQNLLVRYKNPLALRFPLVDPDSFFEKGLPFVRLLFSRWGVIFWALLLVLGSLLATMHWGELTNNLSDRVLSANNVLLLLLLYPVIKVLHELGHGFTVKSLGGEVHDIGLMLLVFMPVPYVDASSSAVLKNRWHRAAVGAAGIMVESGLAVIALFVWLAAEPGIVRAGAFNVMMIGGLSTVLFNGNPLLRFDGYYVLSDILNIPNLGARSNKYLLYLIQHYLFGMREVESVATSKGEARWFIVYGISAFVYRMIIMVAIALFVATQFFFIGILLAALAVLNAVVLPLFKGIKYLFSAHELGQNRRRAKLVSFGAVATLGLLLFVIPARHVTESQGVFSLGEGGAVINTAAGFVAELPLESGTLVEVGTTLLLLEDEELDTQVRSLGAELREFQNSFAAVNLFDQVQANILKEQIARTEATLAHYLSRQEGLTIKARRAGIFILPSSTDLLGRYVSEGKTIAYVVPVQVREAQVVVSSDRSSLVSDDTQSVEVRVEGAIDQLIEAKILRQAPSALISLPSAVLSSEGGGSVAVNPQKDGQLEPLQKHYRFDIELLSEPEQAPVNARVHVHFVHSDKPIGLQWIRTARQTFMSLFNV</sequence>
<dbReference type="Proteomes" id="UP000567186">
    <property type="component" value="Unassembled WGS sequence"/>
</dbReference>
<accession>A0A7Y0REX6</accession>
<keyword evidence="1" id="KW-0472">Membrane</keyword>
<evidence type="ECO:0000313" key="2">
    <source>
        <dbReference type="EMBL" id="NMT65002.1"/>
    </source>
</evidence>
<name>A0A7Y0REX6_9GAMM</name>
<dbReference type="GO" id="GO:0031293">
    <property type="term" value="P:membrane protein intracellular domain proteolysis"/>
    <property type="evidence" value="ECO:0007669"/>
    <property type="project" value="TreeGrafter"/>
</dbReference>
<dbReference type="InterPro" id="IPR001193">
    <property type="entry name" value="MBTPS2"/>
</dbReference>
<organism evidence="2 3">
    <name type="scientific">Marinobacter orientalis</name>
    <dbReference type="NCBI Taxonomy" id="1928859"/>
    <lineage>
        <taxon>Bacteria</taxon>
        <taxon>Pseudomonadati</taxon>
        <taxon>Pseudomonadota</taxon>
        <taxon>Gammaproteobacteria</taxon>
        <taxon>Pseudomonadales</taxon>
        <taxon>Marinobacteraceae</taxon>
        <taxon>Marinobacter</taxon>
    </lineage>
</organism>
<keyword evidence="1" id="KW-0812">Transmembrane</keyword>
<protein>
    <submittedName>
        <fullName evidence="2">Peptidase M50</fullName>
    </submittedName>
</protein>
<feature type="transmembrane region" description="Helical" evidence="1">
    <location>
        <begin position="159"/>
        <end position="179"/>
    </location>
</feature>
<reference evidence="2 3" key="1">
    <citation type="submission" date="2020-04" db="EMBL/GenBank/DDBJ databases">
        <title>Marinobacter oceani sp. nov., isolated from marine solar saltern.</title>
        <authorList>
            <person name="Chen X.-Y."/>
        </authorList>
    </citation>
    <scope>NUCLEOTIDE SEQUENCE [LARGE SCALE GENOMIC DNA]</scope>
    <source>
        <strain evidence="2 3">W62</strain>
    </source>
</reference>
<dbReference type="PANTHER" id="PTHR13325:SF3">
    <property type="entry name" value="MEMBRANE-BOUND TRANSCRIPTION FACTOR SITE-2 PROTEASE"/>
    <property type="match status" value="1"/>
</dbReference>
<proteinExistence type="predicted"/>
<dbReference type="AlphaFoldDB" id="A0A7Y0REX6"/>
<feature type="transmembrane region" description="Helical" evidence="1">
    <location>
        <begin position="284"/>
        <end position="303"/>
    </location>
</feature>
<comment type="caution">
    <text evidence="2">The sequence shown here is derived from an EMBL/GenBank/DDBJ whole genome shotgun (WGS) entry which is preliminary data.</text>
</comment>